<evidence type="ECO:0000313" key="1">
    <source>
        <dbReference type="EMBL" id="RPB23987.1"/>
    </source>
</evidence>
<name>A0A3N4LM35_9PEZI</name>
<dbReference type="AlphaFoldDB" id="A0A3N4LM35"/>
<dbReference type="InParanoid" id="A0A3N4LM35"/>
<proteinExistence type="predicted"/>
<sequence length="169" mass="19203">MTHSYFHVEGPQPSIHLSAFSFTTAILGSTPERKRIFGIKWEWHAVWGNALLNLMVDFSMERLIALMEPRSRISSTSQQSTGGMFSSYTCPHNPLLLILTKLAPQSNEQRIGRVFVDAEIPRNVNIPAKLYSIYPSSWLGSIKKETLPHLWHNSLQTLNAMHSWHSESS</sequence>
<reference evidence="1 2" key="1">
    <citation type="journal article" date="2018" name="Nat. Ecol. Evol.">
        <title>Pezizomycetes genomes reveal the molecular basis of ectomycorrhizal truffle lifestyle.</title>
        <authorList>
            <person name="Murat C."/>
            <person name="Payen T."/>
            <person name="Noel B."/>
            <person name="Kuo A."/>
            <person name="Morin E."/>
            <person name="Chen J."/>
            <person name="Kohler A."/>
            <person name="Krizsan K."/>
            <person name="Balestrini R."/>
            <person name="Da Silva C."/>
            <person name="Montanini B."/>
            <person name="Hainaut M."/>
            <person name="Levati E."/>
            <person name="Barry K.W."/>
            <person name="Belfiori B."/>
            <person name="Cichocki N."/>
            <person name="Clum A."/>
            <person name="Dockter R.B."/>
            <person name="Fauchery L."/>
            <person name="Guy J."/>
            <person name="Iotti M."/>
            <person name="Le Tacon F."/>
            <person name="Lindquist E.A."/>
            <person name="Lipzen A."/>
            <person name="Malagnac F."/>
            <person name="Mello A."/>
            <person name="Molinier V."/>
            <person name="Miyauchi S."/>
            <person name="Poulain J."/>
            <person name="Riccioni C."/>
            <person name="Rubini A."/>
            <person name="Sitrit Y."/>
            <person name="Splivallo R."/>
            <person name="Traeger S."/>
            <person name="Wang M."/>
            <person name="Zifcakova L."/>
            <person name="Wipf D."/>
            <person name="Zambonelli A."/>
            <person name="Paolocci F."/>
            <person name="Nowrousian M."/>
            <person name="Ottonello S."/>
            <person name="Baldrian P."/>
            <person name="Spatafora J.W."/>
            <person name="Henrissat B."/>
            <person name="Nagy L.G."/>
            <person name="Aury J.M."/>
            <person name="Wincker P."/>
            <person name="Grigoriev I.V."/>
            <person name="Bonfante P."/>
            <person name="Martin F.M."/>
        </authorList>
    </citation>
    <scope>NUCLEOTIDE SEQUENCE [LARGE SCALE GENOMIC DNA]</scope>
    <source>
        <strain evidence="1 2">ATCC MYA-4762</strain>
    </source>
</reference>
<dbReference type="Proteomes" id="UP000267821">
    <property type="component" value="Unassembled WGS sequence"/>
</dbReference>
<protein>
    <submittedName>
        <fullName evidence="1">Uncharacterized protein</fullName>
    </submittedName>
</protein>
<gene>
    <name evidence="1" type="ORF">L211DRAFT_199822</name>
</gene>
<accession>A0A3N4LM35</accession>
<organism evidence="1 2">
    <name type="scientific">Terfezia boudieri ATCC MYA-4762</name>
    <dbReference type="NCBI Taxonomy" id="1051890"/>
    <lineage>
        <taxon>Eukaryota</taxon>
        <taxon>Fungi</taxon>
        <taxon>Dikarya</taxon>
        <taxon>Ascomycota</taxon>
        <taxon>Pezizomycotina</taxon>
        <taxon>Pezizomycetes</taxon>
        <taxon>Pezizales</taxon>
        <taxon>Pezizaceae</taxon>
        <taxon>Terfezia</taxon>
    </lineage>
</organism>
<keyword evidence="2" id="KW-1185">Reference proteome</keyword>
<dbReference type="EMBL" id="ML121543">
    <property type="protein sequence ID" value="RPB23987.1"/>
    <property type="molecule type" value="Genomic_DNA"/>
</dbReference>
<evidence type="ECO:0000313" key="2">
    <source>
        <dbReference type="Proteomes" id="UP000267821"/>
    </source>
</evidence>